<evidence type="ECO:0000256" key="1">
    <source>
        <dbReference type="SAM" id="Phobius"/>
    </source>
</evidence>
<feature type="transmembrane region" description="Helical" evidence="1">
    <location>
        <begin position="12"/>
        <end position="35"/>
    </location>
</feature>
<sequence length="165" mass="17795">MSIHFLERLYQSRFFTIFLAGVGAALCIFIISLGAETAPEYIGMMAPFGATMVILFALPKSPLAQPKNILGGHLITATIGLITLQFWDVTPLSMALSVGAGVSIMMLTNTLHPPAGANPLLILSLKVSWVFLFNTVLTGCLLIILFGWLYHNGVSRIGYSLKPKG</sequence>
<dbReference type="Proteomes" id="UP000247551">
    <property type="component" value="Unassembled WGS sequence"/>
</dbReference>
<feature type="transmembrane region" description="Helical" evidence="1">
    <location>
        <begin position="70"/>
        <end position="87"/>
    </location>
</feature>
<evidence type="ECO:0000313" key="4">
    <source>
        <dbReference type="Proteomes" id="UP000247551"/>
    </source>
</evidence>
<keyword evidence="1" id="KW-0472">Membrane</keyword>
<accession>A0A318V9J1</accession>
<feature type="domain" description="HPP transmembrane region" evidence="2">
    <location>
        <begin position="14"/>
        <end position="154"/>
    </location>
</feature>
<dbReference type="InterPro" id="IPR058581">
    <property type="entry name" value="TM_HPP"/>
</dbReference>
<dbReference type="Pfam" id="PF04982">
    <property type="entry name" value="TM_HPP"/>
    <property type="match status" value="1"/>
</dbReference>
<protein>
    <submittedName>
        <fullName evidence="3">HPP family protein</fullName>
    </submittedName>
</protein>
<evidence type="ECO:0000313" key="3">
    <source>
        <dbReference type="EMBL" id="PYF80569.1"/>
    </source>
</evidence>
<feature type="transmembrane region" description="Helical" evidence="1">
    <location>
        <begin position="41"/>
        <end position="58"/>
    </location>
</feature>
<keyword evidence="1" id="KW-0812">Transmembrane</keyword>
<proteinExistence type="predicted"/>
<name>A0A318V9J1_9GAMM</name>
<dbReference type="AlphaFoldDB" id="A0A318V9J1"/>
<dbReference type="RefSeq" id="WP_110576536.1">
    <property type="nucleotide sequence ID" value="NZ_QKLW01000006.1"/>
</dbReference>
<keyword evidence="1" id="KW-1133">Transmembrane helix</keyword>
<keyword evidence="4" id="KW-1185">Reference proteome</keyword>
<dbReference type="InterPro" id="IPR007065">
    <property type="entry name" value="HPP"/>
</dbReference>
<feature type="transmembrane region" description="Helical" evidence="1">
    <location>
        <begin position="123"/>
        <end position="150"/>
    </location>
</feature>
<dbReference type="PANTHER" id="PTHR33741:SF5">
    <property type="entry name" value="TRANSMEMBRANE PROTEIN DDB_G0269096-RELATED"/>
    <property type="match status" value="1"/>
</dbReference>
<comment type="caution">
    <text evidence="3">The sequence shown here is derived from an EMBL/GenBank/DDBJ whole genome shotgun (WGS) entry which is preliminary data.</text>
</comment>
<dbReference type="EMBL" id="QKLW01000006">
    <property type="protein sequence ID" value="PYF80569.1"/>
    <property type="molecule type" value="Genomic_DNA"/>
</dbReference>
<evidence type="ECO:0000259" key="2">
    <source>
        <dbReference type="Pfam" id="PF04982"/>
    </source>
</evidence>
<dbReference type="PANTHER" id="PTHR33741">
    <property type="entry name" value="TRANSMEMBRANE PROTEIN DDB_G0269096-RELATED"/>
    <property type="match status" value="1"/>
</dbReference>
<gene>
    <name evidence="3" type="ORF">DFP75_106211</name>
</gene>
<organism evidence="3 4">
    <name type="scientific">Marinomonas alcarazii</name>
    <dbReference type="NCBI Taxonomy" id="491949"/>
    <lineage>
        <taxon>Bacteria</taxon>
        <taxon>Pseudomonadati</taxon>
        <taxon>Pseudomonadota</taxon>
        <taxon>Gammaproteobacteria</taxon>
        <taxon>Oceanospirillales</taxon>
        <taxon>Oceanospirillaceae</taxon>
        <taxon>Marinomonas</taxon>
    </lineage>
</organism>
<reference evidence="3 4" key="1">
    <citation type="submission" date="2018-06" db="EMBL/GenBank/DDBJ databases">
        <title>Genomic Encyclopedia of Type Strains, Phase III (KMG-III): the genomes of soil and plant-associated and newly described type strains.</title>
        <authorList>
            <person name="Whitman W."/>
        </authorList>
    </citation>
    <scope>NUCLEOTIDE SEQUENCE [LARGE SCALE GENOMIC DNA]</scope>
    <source>
        <strain evidence="3 4">CECT 7730</strain>
    </source>
</reference>